<dbReference type="PANTHER" id="PTHR43734:SF1">
    <property type="entry name" value="PHYTOENE DESATURASE"/>
    <property type="match status" value="1"/>
</dbReference>
<dbReference type="Proteomes" id="UP001596087">
    <property type="component" value="Unassembled WGS sequence"/>
</dbReference>
<feature type="domain" description="Amine oxidase" evidence="1">
    <location>
        <begin position="12"/>
        <end position="283"/>
    </location>
</feature>
<dbReference type="PANTHER" id="PTHR43734">
    <property type="entry name" value="PHYTOENE DESATURASE"/>
    <property type="match status" value="1"/>
</dbReference>
<dbReference type="InterPro" id="IPR036188">
    <property type="entry name" value="FAD/NAD-bd_sf"/>
</dbReference>
<dbReference type="PRINTS" id="PR00419">
    <property type="entry name" value="ADXRDTASE"/>
</dbReference>
<dbReference type="SUPFAM" id="SSF51905">
    <property type="entry name" value="FAD/NAD(P)-binding domain"/>
    <property type="match status" value="1"/>
</dbReference>
<evidence type="ECO:0000313" key="2">
    <source>
        <dbReference type="EMBL" id="MFC5178949.1"/>
    </source>
</evidence>
<dbReference type="InterPro" id="IPR002937">
    <property type="entry name" value="Amino_oxidase"/>
</dbReference>
<accession>A0ABW0BNI4</accession>
<reference evidence="3" key="1">
    <citation type="journal article" date="2019" name="Int. J. Syst. Evol. Microbiol.">
        <title>The Global Catalogue of Microorganisms (GCM) 10K type strain sequencing project: providing services to taxonomists for standard genome sequencing and annotation.</title>
        <authorList>
            <consortium name="The Broad Institute Genomics Platform"/>
            <consortium name="The Broad Institute Genome Sequencing Center for Infectious Disease"/>
            <person name="Wu L."/>
            <person name="Ma J."/>
        </authorList>
    </citation>
    <scope>NUCLEOTIDE SEQUENCE [LARGE SCALE GENOMIC DNA]</scope>
    <source>
        <strain evidence="3">DFY41</strain>
    </source>
</reference>
<evidence type="ECO:0000313" key="3">
    <source>
        <dbReference type="Proteomes" id="UP001596087"/>
    </source>
</evidence>
<dbReference type="Gene3D" id="3.50.50.60">
    <property type="entry name" value="FAD/NAD(P)-binding domain"/>
    <property type="match status" value="2"/>
</dbReference>
<dbReference type="EMBL" id="JBHSKD010000027">
    <property type="protein sequence ID" value="MFC5178949.1"/>
    <property type="molecule type" value="Genomic_DNA"/>
</dbReference>
<keyword evidence="3" id="KW-1185">Reference proteome</keyword>
<gene>
    <name evidence="2" type="ORF">ACFPGP_19865</name>
</gene>
<evidence type="ECO:0000259" key="1">
    <source>
        <dbReference type="Pfam" id="PF01593"/>
    </source>
</evidence>
<dbReference type="RefSeq" id="WP_378592743.1">
    <property type="nucleotide sequence ID" value="NZ_JBHSKD010000027.1"/>
</dbReference>
<name>A0ABW0BNI4_9ACTN</name>
<dbReference type="Pfam" id="PF01593">
    <property type="entry name" value="Amino_oxidase"/>
    <property type="match status" value="1"/>
</dbReference>
<organism evidence="2 3">
    <name type="scientific">Nocardioides taihuensis</name>
    <dbReference type="NCBI Taxonomy" id="1835606"/>
    <lineage>
        <taxon>Bacteria</taxon>
        <taxon>Bacillati</taxon>
        <taxon>Actinomycetota</taxon>
        <taxon>Actinomycetes</taxon>
        <taxon>Propionibacteriales</taxon>
        <taxon>Nocardioidaceae</taxon>
        <taxon>Nocardioides</taxon>
    </lineage>
</organism>
<comment type="caution">
    <text evidence="2">The sequence shown here is derived from an EMBL/GenBank/DDBJ whole genome shotgun (WGS) entry which is preliminary data.</text>
</comment>
<proteinExistence type="predicted"/>
<sequence length="449" mass="47662">MARVVVVGGGFGGLASAARLAKQGHAVTLVERSPTLGGALATVRATAAAGDFVWDAGPHATLLPAVVRDLFRKTGRPVEKELELEPLPSIREHRFEDGSRVVLTGGSRAAQIAAFDGLGAGLGRAWADHVAGFADDWEVIRRGYLEVPWDRHHLPRELSARLLRRQNLHQRLRRDLGDERLRLVAGHRFVAEGHDLRNVPSWLGVASYVEQRFGAWTVPGGMAGLAVAMERRLATRRVTVLTSTTARDLVLRGGRVAAVATDAGELDADVVVVAVDPRRLPALAPHVARTMPAIPPVVTHVGLGDPDGTLADLGPEVVLHGDPLLVLRTGGVAPPGHVAWTVHGRGRLAEDVLRALARHRVDVRDRVLVRLDRSPRDLVEEWGGSPLGVLWQGRATLRRRLGPDTPVPGVYAAGAHATPGAGLPFVGLSAALVAQVVGPAERGGAPGAD</sequence>
<protein>
    <submittedName>
        <fullName evidence="2">Phytoene desaturase family protein</fullName>
    </submittedName>
</protein>